<sequence length="255" mass="29011">MSRTTQALEHEVAAIIALRSGPQGPRVLREIDAHFGRIMRLIAPRIRHFTRVYGLVDMADDAEQVCAIGVHRAICDYDPARALFTTFVNWQLRCELQALRHRVRLDSRDSAKRVGARTVSLDAMMGEGDVSLGFEIEDEDASARVEAETSARIAQRSLDEMLDAYEAMMRERAEKERARAVLRSRQTMPGTVHPADIDAFERDLAMERAIVTRYVFADNDKARFDPDHPLDREKQRQISRRVLRNIRARIDGAAA</sequence>
<gene>
    <name evidence="2" type="ORF">GCM10010989_06660</name>
</gene>
<evidence type="ECO:0008006" key="4">
    <source>
        <dbReference type="Google" id="ProtNLM"/>
    </source>
</evidence>
<comment type="caution">
    <text evidence="2">The sequence shown here is derived from an EMBL/GenBank/DDBJ whole genome shotgun (WGS) entry which is preliminary data.</text>
</comment>
<evidence type="ECO:0000313" key="2">
    <source>
        <dbReference type="EMBL" id="GGD35173.1"/>
    </source>
</evidence>
<organism evidence="2 3">
    <name type="scientific">Croceicoccus pelagius</name>
    <dbReference type="NCBI Taxonomy" id="1703341"/>
    <lineage>
        <taxon>Bacteria</taxon>
        <taxon>Pseudomonadati</taxon>
        <taxon>Pseudomonadota</taxon>
        <taxon>Alphaproteobacteria</taxon>
        <taxon>Sphingomonadales</taxon>
        <taxon>Erythrobacteraceae</taxon>
        <taxon>Croceicoccus</taxon>
    </lineage>
</organism>
<dbReference type="EMBL" id="BMIO01000002">
    <property type="protein sequence ID" value="GGD35173.1"/>
    <property type="molecule type" value="Genomic_DNA"/>
</dbReference>
<dbReference type="GO" id="GO:0003700">
    <property type="term" value="F:DNA-binding transcription factor activity"/>
    <property type="evidence" value="ECO:0007669"/>
    <property type="project" value="InterPro"/>
</dbReference>
<evidence type="ECO:0000313" key="3">
    <source>
        <dbReference type="Proteomes" id="UP000598997"/>
    </source>
</evidence>
<keyword evidence="3" id="KW-1185">Reference proteome</keyword>
<reference evidence="2 3" key="1">
    <citation type="journal article" date="2014" name="Int. J. Syst. Evol. Microbiol.">
        <title>Complete genome sequence of Corynebacterium casei LMG S-19264T (=DSM 44701T), isolated from a smear-ripened cheese.</title>
        <authorList>
            <consortium name="US DOE Joint Genome Institute (JGI-PGF)"/>
            <person name="Walter F."/>
            <person name="Albersmeier A."/>
            <person name="Kalinowski J."/>
            <person name="Ruckert C."/>
        </authorList>
    </citation>
    <scope>NUCLEOTIDE SEQUENCE [LARGE SCALE GENOMIC DNA]</scope>
    <source>
        <strain evidence="2 3">CGMCC 1.15358</strain>
    </source>
</reference>
<accession>A0A916Y8H4</accession>
<dbReference type="RefSeq" id="WP_066764431.1">
    <property type="nucleotide sequence ID" value="NZ_BMIO01000002.1"/>
</dbReference>
<dbReference type="AlphaFoldDB" id="A0A916Y8H4"/>
<evidence type="ECO:0000256" key="1">
    <source>
        <dbReference type="SAM" id="Coils"/>
    </source>
</evidence>
<dbReference type="Proteomes" id="UP000598997">
    <property type="component" value="Unassembled WGS sequence"/>
</dbReference>
<keyword evidence="1" id="KW-0175">Coiled coil</keyword>
<dbReference type="InterPro" id="IPR013325">
    <property type="entry name" value="RNA_pol_sigma_r2"/>
</dbReference>
<feature type="coiled-coil region" evidence="1">
    <location>
        <begin position="158"/>
        <end position="185"/>
    </location>
</feature>
<dbReference type="SUPFAM" id="SSF88946">
    <property type="entry name" value="Sigma2 domain of RNA polymerase sigma factors"/>
    <property type="match status" value="1"/>
</dbReference>
<dbReference type="OrthoDB" id="7427418at2"/>
<proteinExistence type="predicted"/>
<protein>
    <recommendedName>
        <fullName evidence="4">Sigma-70 family RNA polymerase sigma factor</fullName>
    </recommendedName>
</protein>
<dbReference type="GO" id="GO:0006352">
    <property type="term" value="P:DNA-templated transcription initiation"/>
    <property type="evidence" value="ECO:0007669"/>
    <property type="project" value="InterPro"/>
</dbReference>
<name>A0A916Y8H4_9SPHN</name>